<dbReference type="SUPFAM" id="SSF53822">
    <property type="entry name" value="Periplasmic binding protein-like I"/>
    <property type="match status" value="1"/>
</dbReference>
<gene>
    <name evidence="5" type="ORF">C7450_101805</name>
</gene>
<evidence type="ECO:0000259" key="4">
    <source>
        <dbReference type="Pfam" id="PF13458"/>
    </source>
</evidence>
<feature type="domain" description="Leucine-binding protein" evidence="4">
    <location>
        <begin position="95"/>
        <end position="413"/>
    </location>
</feature>
<dbReference type="CDD" id="cd06346">
    <property type="entry name" value="PBP1_ABC_ligand_binding-like"/>
    <property type="match status" value="1"/>
</dbReference>
<accession>A0A2V3UL58</accession>
<dbReference type="InterPro" id="IPR051010">
    <property type="entry name" value="BCAA_transport"/>
</dbReference>
<comment type="caution">
    <text evidence="5">The sequence shown here is derived from an EMBL/GenBank/DDBJ whole genome shotgun (WGS) entry which is preliminary data.</text>
</comment>
<name>A0A2V3UL58_9HYPH</name>
<keyword evidence="2" id="KW-0732">Signal</keyword>
<evidence type="ECO:0000313" key="6">
    <source>
        <dbReference type="Proteomes" id="UP000248021"/>
    </source>
</evidence>
<dbReference type="Pfam" id="PF13458">
    <property type="entry name" value="Peripla_BP_6"/>
    <property type="match status" value="1"/>
</dbReference>
<dbReference type="PANTHER" id="PTHR30483:SF6">
    <property type="entry name" value="PERIPLASMIC BINDING PROTEIN OF ABC TRANSPORTER FOR NATURAL AMINO ACIDS"/>
    <property type="match status" value="1"/>
</dbReference>
<evidence type="ECO:0000313" key="5">
    <source>
        <dbReference type="EMBL" id="PXW65044.1"/>
    </source>
</evidence>
<reference evidence="5 6" key="1">
    <citation type="submission" date="2018-05" db="EMBL/GenBank/DDBJ databases">
        <title>Genomic Encyclopedia of Type Strains, Phase IV (KMG-IV): sequencing the most valuable type-strain genomes for metagenomic binning, comparative biology and taxonomic classification.</title>
        <authorList>
            <person name="Goeker M."/>
        </authorList>
    </citation>
    <scope>NUCLEOTIDE SEQUENCE [LARGE SCALE GENOMIC DNA]</scope>
    <source>
        <strain evidence="5 6">DSM 6462</strain>
    </source>
</reference>
<evidence type="ECO:0000256" key="3">
    <source>
        <dbReference type="ARBA" id="ARBA00022970"/>
    </source>
</evidence>
<dbReference type="AlphaFoldDB" id="A0A2V3UL58"/>
<proteinExistence type="inferred from homology"/>
<dbReference type="Proteomes" id="UP000248021">
    <property type="component" value="Unassembled WGS sequence"/>
</dbReference>
<keyword evidence="6" id="KW-1185">Reference proteome</keyword>
<evidence type="ECO:0000256" key="1">
    <source>
        <dbReference type="ARBA" id="ARBA00010062"/>
    </source>
</evidence>
<organism evidence="5 6">
    <name type="scientific">Chelatococcus asaccharovorans</name>
    <dbReference type="NCBI Taxonomy" id="28210"/>
    <lineage>
        <taxon>Bacteria</taxon>
        <taxon>Pseudomonadati</taxon>
        <taxon>Pseudomonadota</taxon>
        <taxon>Alphaproteobacteria</taxon>
        <taxon>Hyphomicrobiales</taxon>
        <taxon>Chelatococcaceae</taxon>
        <taxon>Chelatococcus</taxon>
    </lineage>
</organism>
<dbReference type="PANTHER" id="PTHR30483">
    <property type="entry name" value="LEUCINE-SPECIFIC-BINDING PROTEIN"/>
    <property type="match status" value="1"/>
</dbReference>
<dbReference type="EMBL" id="QJJK01000001">
    <property type="protein sequence ID" value="PXW65044.1"/>
    <property type="molecule type" value="Genomic_DNA"/>
</dbReference>
<dbReference type="InterPro" id="IPR028081">
    <property type="entry name" value="Leu-bd"/>
</dbReference>
<sequence>MVRMNHIKIKQSLDFRSVAWALYHLPFVCSYDQMMQDHAGASGIAEGYRYRFDQNIREGKAVSHIIRTLLIACAVGAAGSALAPSQVMAQSVACPVKIGGVLSLTGSMGSVGKNIANSAQLAVQHINGGGGVKGCPVELVLRDDQGQPNVGVDAAKFLVEVERVAALTAAISSGVTIPVLTSVSVPSKIPQIACCSSAPILTTMAQEGKTGGFFFRTFPTVKNLAYPPAKIAAERGWKRIAMIYVNTDYGTSLVKDFTRATEAFGGKVVKAVGFNENQASYRAEVASALAEKPDAMFLVAFPQDGATIAREWISLGGTQNLILNNALRSPDFVKAVGGKYLAKAFGTDNASAAGPSVNVFKDAFEAEFKASAAGPGIYNIYDAVMVLGLAMNIAPDLSGTAIRDAIRKVHVAGGETVSTGPAEFKKALGLIGKGAPIKYLGATGPVEFDANGDVSGPALAWRVDGTDLVIDRSFSTEDMQKLFKEIDG</sequence>
<keyword evidence="3" id="KW-0813">Transport</keyword>
<dbReference type="GO" id="GO:0006865">
    <property type="term" value="P:amino acid transport"/>
    <property type="evidence" value="ECO:0007669"/>
    <property type="project" value="UniProtKB-KW"/>
</dbReference>
<dbReference type="Gene3D" id="3.40.50.2300">
    <property type="match status" value="2"/>
</dbReference>
<evidence type="ECO:0000256" key="2">
    <source>
        <dbReference type="ARBA" id="ARBA00022729"/>
    </source>
</evidence>
<keyword evidence="3" id="KW-0029">Amino-acid transport</keyword>
<dbReference type="InterPro" id="IPR028082">
    <property type="entry name" value="Peripla_BP_I"/>
</dbReference>
<protein>
    <submittedName>
        <fullName evidence="5">Branched-chain amino acid transport system substrate-binding protein</fullName>
    </submittedName>
</protein>
<comment type="similarity">
    <text evidence="1">Belongs to the leucine-binding protein family.</text>
</comment>